<feature type="compositionally biased region" description="Low complexity" evidence="6">
    <location>
        <begin position="118"/>
        <end position="131"/>
    </location>
</feature>
<dbReference type="InterPro" id="IPR028909">
    <property type="entry name" value="bL21-like"/>
</dbReference>
<dbReference type="GO" id="GO:0003735">
    <property type="term" value="F:structural constituent of ribosome"/>
    <property type="evidence" value="ECO:0007669"/>
    <property type="project" value="InterPro"/>
</dbReference>
<evidence type="ECO:0000256" key="4">
    <source>
        <dbReference type="HAMAP-Rule" id="MF_01363"/>
    </source>
</evidence>
<accession>A0A840SCU6</accession>
<dbReference type="GO" id="GO:1990904">
    <property type="term" value="C:ribonucleoprotein complex"/>
    <property type="evidence" value="ECO:0007669"/>
    <property type="project" value="UniProtKB-KW"/>
</dbReference>
<evidence type="ECO:0000256" key="6">
    <source>
        <dbReference type="SAM" id="MobiDB-lite"/>
    </source>
</evidence>
<keyword evidence="8" id="KW-1185">Reference proteome</keyword>
<protein>
    <recommendedName>
        <fullName evidence="4">Large ribosomal subunit protein bL21</fullName>
    </recommendedName>
</protein>
<dbReference type="GO" id="GO:0005737">
    <property type="term" value="C:cytoplasm"/>
    <property type="evidence" value="ECO:0007669"/>
    <property type="project" value="UniProtKB-ARBA"/>
</dbReference>
<sequence>MFAVVKTGGKQYRVAPNQILTVEKLAADAGETVEFSEVLMLGGDAVQVGAPFVAGATVTAEVLEQYRGEKVISFKKRRRKHSSQRKRGHRQYLTRVRITDISAGGKKAAKAKAETKAEAAAPADAVAAPAL</sequence>
<dbReference type="EMBL" id="JACHFM010000001">
    <property type="protein sequence ID" value="MBB5220629.1"/>
    <property type="molecule type" value="Genomic_DNA"/>
</dbReference>
<dbReference type="NCBIfam" id="TIGR00061">
    <property type="entry name" value="L21"/>
    <property type="match status" value="1"/>
</dbReference>
<comment type="similarity">
    <text evidence="1 4 5">Belongs to the bacterial ribosomal protein bL21 family.</text>
</comment>
<dbReference type="PANTHER" id="PTHR21349">
    <property type="entry name" value="50S RIBOSOMAL PROTEIN L21"/>
    <property type="match status" value="1"/>
</dbReference>
<dbReference type="Pfam" id="PF00829">
    <property type="entry name" value="Ribosomal_L21p"/>
    <property type="match status" value="1"/>
</dbReference>
<dbReference type="HAMAP" id="MF_01363">
    <property type="entry name" value="Ribosomal_bL21"/>
    <property type="match status" value="1"/>
</dbReference>
<comment type="function">
    <text evidence="4 5">This protein binds to 23S rRNA in the presence of protein L20.</text>
</comment>
<dbReference type="GO" id="GO:0019843">
    <property type="term" value="F:rRNA binding"/>
    <property type="evidence" value="ECO:0007669"/>
    <property type="project" value="UniProtKB-UniRule"/>
</dbReference>
<evidence type="ECO:0000256" key="1">
    <source>
        <dbReference type="ARBA" id="ARBA00008563"/>
    </source>
</evidence>
<keyword evidence="3 4" id="KW-0687">Ribonucleoprotein</keyword>
<keyword evidence="2 4" id="KW-0689">Ribosomal protein</keyword>
<evidence type="ECO:0000256" key="2">
    <source>
        <dbReference type="ARBA" id="ARBA00022980"/>
    </source>
</evidence>
<dbReference type="SUPFAM" id="SSF141091">
    <property type="entry name" value="L21p-like"/>
    <property type="match status" value="1"/>
</dbReference>
<evidence type="ECO:0000256" key="5">
    <source>
        <dbReference type="RuleBase" id="RU000562"/>
    </source>
</evidence>
<organism evidence="7 8">
    <name type="scientific">Amaricoccus macauensis</name>
    <dbReference type="NCBI Taxonomy" id="57001"/>
    <lineage>
        <taxon>Bacteria</taxon>
        <taxon>Pseudomonadati</taxon>
        <taxon>Pseudomonadota</taxon>
        <taxon>Alphaproteobacteria</taxon>
        <taxon>Rhodobacterales</taxon>
        <taxon>Paracoccaceae</taxon>
        <taxon>Amaricoccus</taxon>
    </lineage>
</organism>
<dbReference type="Proteomes" id="UP000549457">
    <property type="component" value="Unassembled WGS sequence"/>
</dbReference>
<dbReference type="GO" id="GO:0005840">
    <property type="term" value="C:ribosome"/>
    <property type="evidence" value="ECO:0007669"/>
    <property type="project" value="UniProtKB-KW"/>
</dbReference>
<dbReference type="PANTHER" id="PTHR21349:SF0">
    <property type="entry name" value="LARGE RIBOSOMAL SUBUNIT PROTEIN BL21M"/>
    <property type="match status" value="1"/>
</dbReference>
<comment type="caution">
    <text evidence="7">The sequence shown here is derived from an EMBL/GenBank/DDBJ whole genome shotgun (WGS) entry which is preliminary data.</text>
</comment>
<comment type="subunit">
    <text evidence="4">Part of the 50S ribosomal subunit. Contacts protein L20.</text>
</comment>
<evidence type="ECO:0000256" key="3">
    <source>
        <dbReference type="ARBA" id="ARBA00023274"/>
    </source>
</evidence>
<gene>
    <name evidence="4" type="primary">rplU</name>
    <name evidence="7" type="ORF">HNP73_000550</name>
</gene>
<reference evidence="7 8" key="1">
    <citation type="submission" date="2020-08" db="EMBL/GenBank/DDBJ databases">
        <title>Genomic Encyclopedia of Type Strains, Phase IV (KMG-IV): sequencing the most valuable type-strain genomes for metagenomic binning, comparative biology and taxonomic classification.</title>
        <authorList>
            <person name="Goeker M."/>
        </authorList>
    </citation>
    <scope>NUCLEOTIDE SEQUENCE [LARGE SCALE GENOMIC DNA]</scope>
    <source>
        <strain evidence="7 8">DSM 101730</strain>
    </source>
</reference>
<dbReference type="InterPro" id="IPR036164">
    <property type="entry name" value="bL21-like_sf"/>
</dbReference>
<evidence type="ECO:0000313" key="7">
    <source>
        <dbReference type="EMBL" id="MBB5220629.1"/>
    </source>
</evidence>
<evidence type="ECO:0000313" key="8">
    <source>
        <dbReference type="Proteomes" id="UP000549457"/>
    </source>
</evidence>
<dbReference type="InterPro" id="IPR001787">
    <property type="entry name" value="Ribosomal_bL21"/>
</dbReference>
<name>A0A840SCU6_9RHOB</name>
<dbReference type="AlphaFoldDB" id="A0A840SCU6"/>
<dbReference type="GO" id="GO:0006412">
    <property type="term" value="P:translation"/>
    <property type="evidence" value="ECO:0007669"/>
    <property type="project" value="UniProtKB-UniRule"/>
</dbReference>
<keyword evidence="4 5" id="KW-0694">RNA-binding</keyword>
<proteinExistence type="inferred from homology"/>
<keyword evidence="4 5" id="KW-0699">rRNA-binding</keyword>
<feature type="region of interest" description="Disordered" evidence="6">
    <location>
        <begin position="102"/>
        <end position="131"/>
    </location>
</feature>